<organism evidence="3">
    <name type="scientific">marine sediment metagenome</name>
    <dbReference type="NCBI Taxonomy" id="412755"/>
    <lineage>
        <taxon>unclassified sequences</taxon>
        <taxon>metagenomes</taxon>
        <taxon>ecological metagenomes</taxon>
    </lineage>
</organism>
<dbReference type="InterPro" id="IPR001296">
    <property type="entry name" value="Glyco_trans_1"/>
</dbReference>
<evidence type="ECO:0008006" key="4">
    <source>
        <dbReference type="Google" id="ProtNLM"/>
    </source>
</evidence>
<dbReference type="Pfam" id="PF13439">
    <property type="entry name" value="Glyco_transf_4"/>
    <property type="match status" value="1"/>
</dbReference>
<dbReference type="SUPFAM" id="SSF53756">
    <property type="entry name" value="UDP-Glycosyltransferase/glycogen phosphorylase"/>
    <property type="match status" value="1"/>
</dbReference>
<dbReference type="InterPro" id="IPR028098">
    <property type="entry name" value="Glyco_trans_4-like_N"/>
</dbReference>
<dbReference type="GO" id="GO:0016757">
    <property type="term" value="F:glycosyltransferase activity"/>
    <property type="evidence" value="ECO:0007669"/>
    <property type="project" value="InterPro"/>
</dbReference>
<sequence>MRICQFLLSRGDGGLEKHVRELSHSLLEAGHDVFIIADPLFIKTLPQSLQQHATPISASMSRHNPILWMRLLKILQQLNIDIVHAQASKASYVLGLLRRFVNAKTVGTLHNIKHDVSSYNKLDHIITVSKQLSTYVQHQHVSVVYNGIHSHTVSAINLSEQFNLPSHLPTFCAVGRLVSAKGFLDLLDAIDGLPLNLLIIGEGPERVKLEQRVMSLSNNTMCRLLGHRQNAPELMAGADGILISSHREGFSYVFSEALLQHKPILATDVPVANEVLAQELIVPIGKAPLFRERLIALLNDRERWLTLMEPSFLLARNELTIEAMLNGTNAVYDQLKNKNG</sequence>
<proteinExistence type="predicted"/>
<dbReference type="Pfam" id="PF00534">
    <property type="entry name" value="Glycos_transf_1"/>
    <property type="match status" value="1"/>
</dbReference>
<evidence type="ECO:0000313" key="3">
    <source>
        <dbReference type="EMBL" id="KKN23418.1"/>
    </source>
</evidence>
<gene>
    <name evidence="3" type="ORF">LCGC14_0905230</name>
</gene>
<name>A0A0F9S246_9ZZZZ</name>
<dbReference type="CDD" id="cd03811">
    <property type="entry name" value="GT4_GT28_WabH-like"/>
    <property type="match status" value="1"/>
</dbReference>
<dbReference type="AlphaFoldDB" id="A0A0F9S246"/>
<feature type="domain" description="Glycosyl transferase family 1" evidence="1">
    <location>
        <begin position="159"/>
        <end position="302"/>
    </location>
</feature>
<evidence type="ECO:0000259" key="1">
    <source>
        <dbReference type="Pfam" id="PF00534"/>
    </source>
</evidence>
<dbReference type="Gene3D" id="3.40.50.2000">
    <property type="entry name" value="Glycogen Phosphorylase B"/>
    <property type="match status" value="2"/>
</dbReference>
<comment type="caution">
    <text evidence="3">The sequence shown here is derived from an EMBL/GenBank/DDBJ whole genome shotgun (WGS) entry which is preliminary data.</text>
</comment>
<accession>A0A0F9S246</accession>
<dbReference type="EMBL" id="LAZR01002973">
    <property type="protein sequence ID" value="KKN23418.1"/>
    <property type="molecule type" value="Genomic_DNA"/>
</dbReference>
<dbReference type="PANTHER" id="PTHR12526">
    <property type="entry name" value="GLYCOSYLTRANSFERASE"/>
    <property type="match status" value="1"/>
</dbReference>
<dbReference type="PANTHER" id="PTHR12526:SF630">
    <property type="entry name" value="GLYCOSYLTRANSFERASE"/>
    <property type="match status" value="1"/>
</dbReference>
<feature type="domain" description="Glycosyltransferase subfamily 4-like N-terminal" evidence="2">
    <location>
        <begin position="13"/>
        <end position="149"/>
    </location>
</feature>
<protein>
    <recommendedName>
        <fullName evidence="4">Glycosyltransferase subfamily 4-like N-terminal domain-containing protein</fullName>
    </recommendedName>
</protein>
<evidence type="ECO:0000259" key="2">
    <source>
        <dbReference type="Pfam" id="PF13439"/>
    </source>
</evidence>
<reference evidence="3" key="1">
    <citation type="journal article" date="2015" name="Nature">
        <title>Complex archaea that bridge the gap between prokaryotes and eukaryotes.</title>
        <authorList>
            <person name="Spang A."/>
            <person name="Saw J.H."/>
            <person name="Jorgensen S.L."/>
            <person name="Zaremba-Niedzwiedzka K."/>
            <person name="Martijn J."/>
            <person name="Lind A.E."/>
            <person name="van Eijk R."/>
            <person name="Schleper C."/>
            <person name="Guy L."/>
            <person name="Ettema T.J."/>
        </authorList>
    </citation>
    <scope>NUCLEOTIDE SEQUENCE</scope>
</reference>